<organism evidence="2 3">
    <name type="scientific">Arthrobacter woluwensis</name>
    <dbReference type="NCBI Taxonomy" id="156980"/>
    <lineage>
        <taxon>Bacteria</taxon>
        <taxon>Bacillati</taxon>
        <taxon>Actinomycetota</taxon>
        <taxon>Actinomycetes</taxon>
        <taxon>Micrococcales</taxon>
        <taxon>Micrococcaceae</taxon>
        <taxon>Arthrobacter</taxon>
    </lineage>
</organism>
<dbReference type="GO" id="GO:0016747">
    <property type="term" value="F:acyltransferase activity, transferring groups other than amino-acyl groups"/>
    <property type="evidence" value="ECO:0007669"/>
    <property type="project" value="InterPro"/>
</dbReference>
<keyword evidence="3" id="KW-1185">Reference proteome</keyword>
<proteinExistence type="predicted"/>
<dbReference type="SUPFAM" id="SSF55729">
    <property type="entry name" value="Acyl-CoA N-acyltransferases (Nat)"/>
    <property type="match status" value="1"/>
</dbReference>
<dbReference type="Proteomes" id="UP000182652">
    <property type="component" value="Unassembled WGS sequence"/>
</dbReference>
<gene>
    <name evidence="2" type="ORF">SAMN04489745_0341</name>
</gene>
<evidence type="ECO:0000313" key="3">
    <source>
        <dbReference type="Proteomes" id="UP000182652"/>
    </source>
</evidence>
<dbReference type="AlphaFoldDB" id="A0A1H4JRF7"/>
<evidence type="ECO:0000313" key="2">
    <source>
        <dbReference type="EMBL" id="SEB48904.1"/>
    </source>
</evidence>
<dbReference type="EMBL" id="FNSN01000003">
    <property type="protein sequence ID" value="SEB48904.1"/>
    <property type="molecule type" value="Genomic_DNA"/>
</dbReference>
<dbReference type="PROSITE" id="PS51186">
    <property type="entry name" value="GNAT"/>
    <property type="match status" value="1"/>
</dbReference>
<accession>A0A1H4JRF7</accession>
<dbReference type="RefSeq" id="WP_066213225.1">
    <property type="nucleotide sequence ID" value="NZ_FNSN01000003.1"/>
</dbReference>
<dbReference type="CDD" id="cd04301">
    <property type="entry name" value="NAT_SF"/>
    <property type="match status" value="1"/>
</dbReference>
<evidence type="ECO:0000259" key="1">
    <source>
        <dbReference type="PROSITE" id="PS51186"/>
    </source>
</evidence>
<dbReference type="InterPro" id="IPR000182">
    <property type="entry name" value="GNAT_dom"/>
</dbReference>
<reference evidence="2 3" key="1">
    <citation type="submission" date="2016-10" db="EMBL/GenBank/DDBJ databases">
        <authorList>
            <person name="de Groot N.N."/>
        </authorList>
    </citation>
    <scope>NUCLEOTIDE SEQUENCE [LARGE SCALE GENOMIC DNA]</scope>
    <source>
        <strain evidence="2 3">DSM 10495</strain>
    </source>
</reference>
<dbReference type="Pfam" id="PF13508">
    <property type="entry name" value="Acetyltransf_7"/>
    <property type="match status" value="1"/>
</dbReference>
<name>A0A1H4JRF7_9MICC</name>
<keyword evidence="2" id="KW-0808">Transferase</keyword>
<dbReference type="Gene3D" id="3.40.630.30">
    <property type="match status" value="1"/>
</dbReference>
<dbReference type="InterPro" id="IPR016181">
    <property type="entry name" value="Acyl_CoA_acyltransferase"/>
</dbReference>
<sequence length="253" mass="26735">MNSAGKGVVTIREAGPGDRAGLVRVMAKAGLSEGFLVEHGVGDPRLGKAVPRRALGMKAFRKAIGKGAGDPWSGAALMLATTVLVAVDQEGIVVGGGVVAPSIASIHDAVAGRSARREELTLRGLADTPQLVAIAVDPAHRNRGVGKALFDALVWHYRLSGAPLLHGVIQAESEPWIPEFLRRAGFRVAGPDAFLDFTSVYTTRSYLASGPGRRFFYLDFRSPGAHDWEIPAAVRNGGDSAAPRSVRSAPRER</sequence>
<feature type="domain" description="N-acetyltransferase" evidence="1">
    <location>
        <begin position="9"/>
        <end position="207"/>
    </location>
</feature>
<protein>
    <submittedName>
        <fullName evidence="2">Acetyltransferase (GNAT) family protein</fullName>
    </submittedName>
</protein>